<comment type="caution">
    <text evidence="2">The sequence shown here is derived from an EMBL/GenBank/DDBJ whole genome shotgun (WGS) entry which is preliminary data.</text>
</comment>
<dbReference type="EMBL" id="BAABHB010000002">
    <property type="protein sequence ID" value="GAA4401044.1"/>
    <property type="molecule type" value="Genomic_DNA"/>
</dbReference>
<reference evidence="3" key="1">
    <citation type="journal article" date="2019" name="Int. J. Syst. Evol. Microbiol.">
        <title>The Global Catalogue of Microorganisms (GCM) 10K type strain sequencing project: providing services to taxonomists for standard genome sequencing and annotation.</title>
        <authorList>
            <consortium name="The Broad Institute Genomics Platform"/>
            <consortium name="The Broad Institute Genome Sequencing Center for Infectious Disease"/>
            <person name="Wu L."/>
            <person name="Ma J."/>
        </authorList>
    </citation>
    <scope>NUCLEOTIDE SEQUENCE [LARGE SCALE GENOMIC DNA]</scope>
    <source>
        <strain evidence="3">JCM 17925</strain>
    </source>
</reference>
<evidence type="ECO:0000256" key="1">
    <source>
        <dbReference type="SAM" id="Phobius"/>
    </source>
</evidence>
<organism evidence="2 3">
    <name type="scientific">Nibrella viscosa</name>
    <dbReference type="NCBI Taxonomy" id="1084524"/>
    <lineage>
        <taxon>Bacteria</taxon>
        <taxon>Pseudomonadati</taxon>
        <taxon>Bacteroidota</taxon>
        <taxon>Cytophagia</taxon>
        <taxon>Cytophagales</taxon>
        <taxon>Spirosomataceae</taxon>
        <taxon>Nibrella</taxon>
    </lineage>
</organism>
<gene>
    <name evidence="2" type="ORF">GCM10023187_14820</name>
</gene>
<keyword evidence="1" id="KW-0472">Membrane</keyword>
<keyword evidence="3" id="KW-1185">Reference proteome</keyword>
<feature type="transmembrane region" description="Helical" evidence="1">
    <location>
        <begin position="21"/>
        <end position="46"/>
    </location>
</feature>
<dbReference type="Proteomes" id="UP001500936">
    <property type="component" value="Unassembled WGS sequence"/>
</dbReference>
<dbReference type="RefSeq" id="WP_345265511.1">
    <property type="nucleotide sequence ID" value="NZ_BAABHB010000002.1"/>
</dbReference>
<protein>
    <submittedName>
        <fullName evidence="2">Uncharacterized protein</fullName>
    </submittedName>
</protein>
<evidence type="ECO:0000313" key="3">
    <source>
        <dbReference type="Proteomes" id="UP001500936"/>
    </source>
</evidence>
<accession>A0ABP8K6L4</accession>
<sequence length="60" mass="6624">MKPLNADPIRNQMLDERKLQAMLIVLFLLGLTVATLLLGTLISGYVELMPGLWEVPGSDN</sequence>
<name>A0ABP8K6L4_9BACT</name>
<proteinExistence type="predicted"/>
<evidence type="ECO:0000313" key="2">
    <source>
        <dbReference type="EMBL" id="GAA4401044.1"/>
    </source>
</evidence>
<keyword evidence="1" id="KW-1133">Transmembrane helix</keyword>
<keyword evidence="1" id="KW-0812">Transmembrane</keyword>